<feature type="transmembrane region" description="Helical" evidence="6">
    <location>
        <begin position="98"/>
        <end position="118"/>
    </location>
</feature>
<comment type="caution">
    <text evidence="9">The sequence shown here is derived from an EMBL/GenBank/DDBJ whole genome shotgun (WGS) entry which is preliminary data.</text>
</comment>
<evidence type="ECO:0000313" key="9">
    <source>
        <dbReference type="EMBL" id="TBU99844.1"/>
    </source>
</evidence>
<keyword evidence="4 6" id="KW-1133">Transmembrane helix</keyword>
<feature type="transmembrane region" description="Helical" evidence="6">
    <location>
        <begin position="280"/>
        <end position="298"/>
    </location>
</feature>
<evidence type="ECO:0000259" key="8">
    <source>
        <dbReference type="Pfam" id="PF00892"/>
    </source>
</evidence>
<evidence type="ECO:0000256" key="3">
    <source>
        <dbReference type="ARBA" id="ARBA00022692"/>
    </source>
</evidence>
<feature type="transmembrane region" description="Helical" evidence="6">
    <location>
        <begin position="72"/>
        <end position="92"/>
    </location>
</feature>
<dbReference type="InterPro" id="IPR050638">
    <property type="entry name" value="AA-Vitamin_Transporters"/>
</dbReference>
<dbReference type="InterPro" id="IPR000620">
    <property type="entry name" value="EamA_dom"/>
</dbReference>
<protein>
    <submittedName>
        <fullName evidence="9">EamA family transporter</fullName>
    </submittedName>
</protein>
<feature type="transmembrane region" description="Helical" evidence="6">
    <location>
        <begin position="191"/>
        <end position="213"/>
    </location>
</feature>
<dbReference type="Gene3D" id="1.10.3730.20">
    <property type="match status" value="1"/>
</dbReference>
<keyword evidence="7" id="KW-0732">Signal</keyword>
<keyword evidence="5 6" id="KW-0472">Membrane</keyword>
<gene>
    <name evidence="9" type="ORF">DNJ96_00665</name>
</gene>
<feature type="transmembrane region" description="Helical" evidence="6">
    <location>
        <begin position="130"/>
        <end position="150"/>
    </location>
</feature>
<keyword evidence="3 6" id="KW-0812">Transmembrane</keyword>
<dbReference type="AlphaFoldDB" id="A0A4Q9RDQ2"/>
<evidence type="ECO:0000256" key="7">
    <source>
        <dbReference type="SAM" id="SignalP"/>
    </source>
</evidence>
<name>A0A4Q9RDQ2_9GAMM</name>
<feature type="transmembrane region" description="Helical" evidence="6">
    <location>
        <begin position="39"/>
        <end position="60"/>
    </location>
</feature>
<feature type="transmembrane region" description="Helical" evidence="6">
    <location>
        <begin position="225"/>
        <end position="245"/>
    </location>
</feature>
<organism evidence="9 10">
    <name type="scientific">Stutzerimonas kirkiae</name>
    <dbReference type="NCBI Taxonomy" id="2211392"/>
    <lineage>
        <taxon>Bacteria</taxon>
        <taxon>Pseudomonadati</taxon>
        <taxon>Pseudomonadota</taxon>
        <taxon>Gammaproteobacteria</taxon>
        <taxon>Pseudomonadales</taxon>
        <taxon>Pseudomonadaceae</taxon>
        <taxon>Stutzerimonas</taxon>
    </lineage>
</organism>
<evidence type="ECO:0000256" key="6">
    <source>
        <dbReference type="SAM" id="Phobius"/>
    </source>
</evidence>
<dbReference type="PANTHER" id="PTHR32322:SF2">
    <property type="entry name" value="EAMA DOMAIN-CONTAINING PROTEIN"/>
    <property type="match status" value="1"/>
</dbReference>
<dbReference type="PANTHER" id="PTHR32322">
    <property type="entry name" value="INNER MEMBRANE TRANSPORTER"/>
    <property type="match status" value="1"/>
</dbReference>
<dbReference type="SUPFAM" id="SSF103481">
    <property type="entry name" value="Multidrug resistance efflux transporter EmrE"/>
    <property type="match status" value="2"/>
</dbReference>
<feature type="transmembrane region" description="Helical" evidence="6">
    <location>
        <begin position="162"/>
        <end position="179"/>
    </location>
</feature>
<dbReference type="GO" id="GO:0016020">
    <property type="term" value="C:membrane"/>
    <property type="evidence" value="ECO:0007669"/>
    <property type="project" value="UniProtKB-SubCell"/>
</dbReference>
<evidence type="ECO:0000256" key="1">
    <source>
        <dbReference type="ARBA" id="ARBA00004141"/>
    </source>
</evidence>
<comment type="subcellular location">
    <subcellularLocation>
        <location evidence="1">Membrane</location>
        <topology evidence="1">Multi-pass membrane protein</topology>
    </subcellularLocation>
</comment>
<dbReference type="OrthoDB" id="8682842at2"/>
<keyword evidence="10" id="KW-1185">Reference proteome</keyword>
<dbReference type="Pfam" id="PF00892">
    <property type="entry name" value="EamA"/>
    <property type="match status" value="2"/>
</dbReference>
<dbReference type="Proteomes" id="UP000292639">
    <property type="component" value="Unassembled WGS sequence"/>
</dbReference>
<comment type="similarity">
    <text evidence="2">Belongs to the EamA transporter family.</text>
</comment>
<evidence type="ECO:0000313" key="10">
    <source>
        <dbReference type="Proteomes" id="UP000292639"/>
    </source>
</evidence>
<evidence type="ECO:0000256" key="2">
    <source>
        <dbReference type="ARBA" id="ARBA00007362"/>
    </source>
</evidence>
<dbReference type="EMBL" id="QJUP01000001">
    <property type="protein sequence ID" value="TBU99844.1"/>
    <property type="molecule type" value="Genomic_DNA"/>
</dbReference>
<feature type="domain" description="EamA" evidence="8">
    <location>
        <begin position="161"/>
        <end position="297"/>
    </location>
</feature>
<accession>A0A4Q9RDQ2</accession>
<dbReference type="RefSeq" id="WP_131183268.1">
    <property type="nucleotide sequence ID" value="NZ_QJUO01000003.1"/>
</dbReference>
<feature type="domain" description="EamA" evidence="8">
    <location>
        <begin position="11"/>
        <end position="141"/>
    </location>
</feature>
<feature type="transmembrane region" description="Helical" evidence="6">
    <location>
        <begin position="257"/>
        <end position="274"/>
    </location>
</feature>
<feature type="chain" id="PRO_5020697690" evidence="7">
    <location>
        <begin position="24"/>
        <end position="301"/>
    </location>
</feature>
<evidence type="ECO:0000256" key="4">
    <source>
        <dbReference type="ARBA" id="ARBA00022989"/>
    </source>
</evidence>
<evidence type="ECO:0000256" key="5">
    <source>
        <dbReference type="ARBA" id="ARBA00023136"/>
    </source>
</evidence>
<proteinExistence type="inferred from homology"/>
<dbReference type="InterPro" id="IPR037185">
    <property type="entry name" value="EmrE-like"/>
</dbReference>
<sequence length="301" mass="31752">MPTTLLPRRLAVMLLLALGCAFAGNHIAARIAFDDGTGVLLAVLCRSGATALVLGVIIVWQGHAIRLGRYAWGWQILLGLLIAGQSLCLYSAVARIPVALALLVANLFPILLALLTWGLGGPRPSLRQGLLMLLILVGLVCALDVPGQLAGSGPVSTTWKNGVLLALCGALLFASALWVSDHKLQDMRGSVRSLLSMSVVFSSAALIGATDLMPSALGLPQHLHGWLALGVLALLYGTGFSILFVTMPRLDMQRNAPVMNIEPVATLVLGWLILGQTLNALQMLGGAIVLSGILLLSYRHR</sequence>
<feature type="signal peptide" evidence="7">
    <location>
        <begin position="1"/>
        <end position="23"/>
    </location>
</feature>
<reference evidence="9 10" key="1">
    <citation type="submission" date="2018-06" db="EMBL/GenBank/DDBJ databases">
        <title>Three novel Pseudomonas species isolated from symptomatic oak.</title>
        <authorList>
            <person name="Bueno-Gonzalez V."/>
            <person name="Brady C."/>
        </authorList>
    </citation>
    <scope>NUCLEOTIDE SEQUENCE [LARGE SCALE GENOMIC DNA]</scope>
    <source>
        <strain evidence="9 10">P17C</strain>
    </source>
</reference>